<reference evidence="2" key="3">
    <citation type="submission" date="2019-07" db="EMBL/GenBank/DDBJ databases">
        <authorList>
            <person name="Whitman W."/>
            <person name="Huntemann M."/>
            <person name="Clum A."/>
            <person name="Pillay M."/>
            <person name="Palaniappan K."/>
            <person name="Varghese N."/>
            <person name="Mikhailova N."/>
            <person name="Stamatis D."/>
            <person name="Reddy T."/>
            <person name="Daum C."/>
            <person name="Shapiro N."/>
            <person name="Ivanova N."/>
            <person name="Kyrpides N."/>
            <person name="Woyke T."/>
        </authorList>
    </citation>
    <scope>NUCLEOTIDE SEQUENCE</scope>
    <source>
        <strain evidence="2">CGMCC 1.5380</strain>
    </source>
</reference>
<dbReference type="Proteomes" id="UP000321392">
    <property type="component" value="Unassembled WGS sequence"/>
</dbReference>
<reference evidence="1 3" key="2">
    <citation type="submission" date="2018-07" db="EMBL/GenBank/DDBJ databases">
        <title>Genomic Encyclopedia of Type Strains, Phase IV (KMG-IV): sequencing the most valuable type-strain genomes for metagenomic binning, comparative biology and taxonomic classification.</title>
        <authorList>
            <person name="Goeker M."/>
        </authorList>
    </citation>
    <scope>NUCLEOTIDE SEQUENCE [LARGE SCALE GENOMIC DNA]</scope>
    <source>
        <strain evidence="1 3">DSM 19728</strain>
    </source>
</reference>
<accession>A0A562PYM2</accession>
<protein>
    <submittedName>
        <fullName evidence="2">Uncharacterized protein</fullName>
    </submittedName>
</protein>
<dbReference type="EMBL" id="VLKX01000003">
    <property type="protein sequence ID" value="TWI49552.1"/>
    <property type="molecule type" value="Genomic_DNA"/>
</dbReference>
<evidence type="ECO:0000313" key="3">
    <source>
        <dbReference type="Proteomes" id="UP000254518"/>
    </source>
</evidence>
<sequence>MTVNERLYVAGLTNDFEYCLKQKDFEEIKSILKKVELNEDSIIEVINSLK</sequence>
<name>A0A562PYM2_9FLAO</name>
<gene>
    <name evidence="1" type="ORF">DFR66_103240</name>
    <name evidence="2" type="ORF">IQ02_00953</name>
</gene>
<proteinExistence type="predicted"/>
<keyword evidence="3" id="KW-1185">Reference proteome</keyword>
<comment type="caution">
    <text evidence="2">The sequence shown here is derived from an EMBL/GenBank/DDBJ whole genome shotgun (WGS) entry which is preliminary data.</text>
</comment>
<evidence type="ECO:0000313" key="4">
    <source>
        <dbReference type="Proteomes" id="UP000321392"/>
    </source>
</evidence>
<evidence type="ECO:0000313" key="2">
    <source>
        <dbReference type="EMBL" id="TWI49552.1"/>
    </source>
</evidence>
<organism evidence="2 4">
    <name type="scientific">Flavobacterium glaciei</name>
    <dbReference type="NCBI Taxonomy" id="386300"/>
    <lineage>
        <taxon>Bacteria</taxon>
        <taxon>Pseudomonadati</taxon>
        <taxon>Bacteroidota</taxon>
        <taxon>Flavobacteriia</taxon>
        <taxon>Flavobacteriales</taxon>
        <taxon>Flavobacteriaceae</taxon>
        <taxon>Flavobacterium</taxon>
    </lineage>
</organism>
<dbReference type="Proteomes" id="UP000254518">
    <property type="component" value="Unassembled WGS sequence"/>
</dbReference>
<reference evidence="2 4" key="1">
    <citation type="journal article" date="2015" name="Stand. Genomic Sci.">
        <title>Genomic Encyclopedia of Bacterial and Archaeal Type Strains, Phase III: the genomes of soil and plant-associated and newly described type strains.</title>
        <authorList>
            <person name="Whitman W.B."/>
            <person name="Woyke T."/>
            <person name="Klenk H.P."/>
            <person name="Zhou Y."/>
            <person name="Lilburn T.G."/>
            <person name="Beck B.J."/>
            <person name="De Vos P."/>
            <person name="Vandamme P."/>
            <person name="Eisen J.A."/>
            <person name="Garrity G."/>
            <person name="Hugenholtz P."/>
            <person name="Kyrpides N.C."/>
        </authorList>
    </citation>
    <scope>NUCLEOTIDE SEQUENCE [LARGE SCALE GENOMIC DNA]</scope>
    <source>
        <strain evidence="2 4">CGMCC 1.5380</strain>
    </source>
</reference>
<dbReference type="AlphaFoldDB" id="A0A562PYM2"/>
<evidence type="ECO:0000313" key="1">
    <source>
        <dbReference type="EMBL" id="RDI57052.1"/>
    </source>
</evidence>
<dbReference type="EMBL" id="QQBA01000003">
    <property type="protein sequence ID" value="RDI57052.1"/>
    <property type="molecule type" value="Genomic_DNA"/>
</dbReference>